<dbReference type="Pfam" id="PF07744">
    <property type="entry name" value="SPOC"/>
    <property type="match status" value="1"/>
</dbReference>
<dbReference type="PANTHER" id="PTHR11477:SF11">
    <property type="entry name" value="TRANSCRIPTION FACTOR BYE1"/>
    <property type="match status" value="1"/>
</dbReference>
<dbReference type="SUPFAM" id="SSF57903">
    <property type="entry name" value="FYVE/PHD zinc finger"/>
    <property type="match status" value="1"/>
</dbReference>
<dbReference type="EMBL" id="ML978711">
    <property type="protein sequence ID" value="KAF2091602.1"/>
    <property type="molecule type" value="Genomic_DNA"/>
</dbReference>
<dbReference type="InterPro" id="IPR019787">
    <property type="entry name" value="Znf_PHD-finger"/>
</dbReference>
<feature type="domain" description="PHD-type" evidence="9">
    <location>
        <begin position="70"/>
        <end position="123"/>
    </location>
</feature>
<feature type="compositionally biased region" description="Polar residues" evidence="8">
    <location>
        <begin position="499"/>
        <end position="516"/>
    </location>
</feature>
<evidence type="ECO:0000256" key="6">
    <source>
        <dbReference type="ARBA" id="ARBA00022833"/>
    </source>
</evidence>
<evidence type="ECO:0000256" key="3">
    <source>
        <dbReference type="ARBA" id="ARBA00021616"/>
    </source>
</evidence>
<dbReference type="GO" id="GO:0000977">
    <property type="term" value="F:RNA polymerase II transcription regulatory region sequence-specific DNA binding"/>
    <property type="evidence" value="ECO:0007669"/>
    <property type="project" value="TreeGrafter"/>
</dbReference>
<dbReference type="Gene3D" id="3.30.40.10">
    <property type="entry name" value="Zinc/RING finger domain, C3HC4 (zinc finger)"/>
    <property type="match status" value="1"/>
</dbReference>
<dbReference type="InterPro" id="IPR011011">
    <property type="entry name" value="Znf_FYVE_PHD"/>
</dbReference>
<keyword evidence="12" id="KW-1185">Reference proteome</keyword>
<dbReference type="InterPro" id="IPR003618">
    <property type="entry name" value="TFIIS_cen_dom"/>
</dbReference>
<dbReference type="PANTHER" id="PTHR11477">
    <property type="entry name" value="TRANSCRIPTION FACTOR S-II ZINC FINGER DOMAIN-CONTAINING PROTEIN"/>
    <property type="match status" value="1"/>
</dbReference>
<dbReference type="GO" id="GO:0008270">
    <property type="term" value="F:zinc ion binding"/>
    <property type="evidence" value="ECO:0007669"/>
    <property type="project" value="UniProtKB-KW"/>
</dbReference>
<dbReference type="PROSITE" id="PS50016">
    <property type="entry name" value="ZF_PHD_2"/>
    <property type="match status" value="1"/>
</dbReference>
<dbReference type="SUPFAM" id="SSF46942">
    <property type="entry name" value="Elongation factor TFIIS domain 2"/>
    <property type="match status" value="1"/>
</dbReference>
<keyword evidence="5 7" id="KW-0863">Zinc-finger</keyword>
<feature type="compositionally biased region" description="Polar residues" evidence="8">
    <location>
        <begin position="459"/>
        <end position="472"/>
    </location>
</feature>
<dbReference type="InterPro" id="IPR012921">
    <property type="entry name" value="SPOC_C"/>
</dbReference>
<accession>A0A9P4M1W8</accession>
<dbReference type="PROSITE" id="PS01359">
    <property type="entry name" value="ZF_PHD_1"/>
    <property type="match status" value="1"/>
</dbReference>
<dbReference type="InterPro" id="IPR055499">
    <property type="entry name" value="DUF7071"/>
</dbReference>
<dbReference type="InterPro" id="IPR019786">
    <property type="entry name" value="Zinc_finger_PHD-type_CS"/>
</dbReference>
<feature type="compositionally biased region" description="Polar residues" evidence="8">
    <location>
        <begin position="479"/>
        <end position="492"/>
    </location>
</feature>
<comment type="function">
    <text evidence="1">Negative regulator of transcription elongation.</text>
</comment>
<dbReference type="OrthoDB" id="79252at2759"/>
<reference evidence="11" key="1">
    <citation type="journal article" date="2020" name="Stud. Mycol.">
        <title>101 Dothideomycetes genomes: a test case for predicting lifestyles and emergence of pathogens.</title>
        <authorList>
            <person name="Haridas S."/>
            <person name="Albert R."/>
            <person name="Binder M."/>
            <person name="Bloem J."/>
            <person name="Labutti K."/>
            <person name="Salamov A."/>
            <person name="Andreopoulos B."/>
            <person name="Baker S."/>
            <person name="Barry K."/>
            <person name="Bills G."/>
            <person name="Bluhm B."/>
            <person name="Cannon C."/>
            <person name="Castanera R."/>
            <person name="Culley D."/>
            <person name="Daum C."/>
            <person name="Ezra D."/>
            <person name="Gonzalez J."/>
            <person name="Henrissat B."/>
            <person name="Kuo A."/>
            <person name="Liang C."/>
            <person name="Lipzen A."/>
            <person name="Lutzoni F."/>
            <person name="Magnuson J."/>
            <person name="Mondo S."/>
            <person name="Nolan M."/>
            <person name="Ohm R."/>
            <person name="Pangilinan J."/>
            <person name="Park H.-J."/>
            <person name="Ramirez L."/>
            <person name="Alfaro M."/>
            <person name="Sun H."/>
            <person name="Tritt A."/>
            <person name="Yoshinaga Y."/>
            <person name="Zwiers L.-H."/>
            <person name="Turgeon B."/>
            <person name="Goodwin S."/>
            <person name="Spatafora J."/>
            <person name="Crous P."/>
            <person name="Grigoriev I."/>
        </authorList>
    </citation>
    <scope>NUCLEOTIDE SEQUENCE</scope>
    <source>
        <strain evidence="11">CBS 121410</strain>
    </source>
</reference>
<dbReference type="AlphaFoldDB" id="A0A9P4M1W8"/>
<dbReference type="SMART" id="SM00249">
    <property type="entry name" value="PHD"/>
    <property type="match status" value="1"/>
</dbReference>
<gene>
    <name evidence="11" type="ORF">K490DRAFT_31769</name>
</gene>
<keyword evidence="6" id="KW-0862">Zinc</keyword>
<dbReference type="GO" id="GO:0031440">
    <property type="term" value="P:regulation of mRNA 3'-end processing"/>
    <property type="evidence" value="ECO:0007669"/>
    <property type="project" value="TreeGrafter"/>
</dbReference>
<dbReference type="CDD" id="cd21538">
    <property type="entry name" value="SPOC_TFIIS"/>
    <property type="match status" value="1"/>
</dbReference>
<dbReference type="Proteomes" id="UP000799776">
    <property type="component" value="Unassembled WGS sequence"/>
</dbReference>
<feature type="region of interest" description="Disordered" evidence="8">
    <location>
        <begin position="369"/>
        <end position="543"/>
    </location>
</feature>
<feature type="region of interest" description="Disordered" evidence="8">
    <location>
        <begin position="1"/>
        <end position="67"/>
    </location>
</feature>
<dbReference type="GO" id="GO:0006362">
    <property type="term" value="P:transcription elongation by RNA polymerase I"/>
    <property type="evidence" value="ECO:0007669"/>
    <property type="project" value="TreeGrafter"/>
</dbReference>
<feature type="compositionally biased region" description="Low complexity" evidence="8">
    <location>
        <begin position="211"/>
        <end position="224"/>
    </location>
</feature>
<dbReference type="GO" id="GO:0031564">
    <property type="term" value="P:transcription antitermination"/>
    <property type="evidence" value="ECO:0007669"/>
    <property type="project" value="TreeGrafter"/>
</dbReference>
<dbReference type="InterPro" id="IPR013083">
    <property type="entry name" value="Znf_RING/FYVE/PHD"/>
</dbReference>
<dbReference type="InterPro" id="IPR036575">
    <property type="entry name" value="TFIIS_cen_dom_sf"/>
</dbReference>
<dbReference type="GO" id="GO:0001139">
    <property type="term" value="F:RNA polymerase II complex recruiting activity"/>
    <property type="evidence" value="ECO:0007669"/>
    <property type="project" value="TreeGrafter"/>
</dbReference>
<feature type="region of interest" description="Disordered" evidence="8">
    <location>
        <begin position="145"/>
        <end position="272"/>
    </location>
</feature>
<proteinExistence type="inferred from homology"/>
<evidence type="ECO:0000256" key="4">
    <source>
        <dbReference type="ARBA" id="ARBA00022723"/>
    </source>
</evidence>
<feature type="compositionally biased region" description="Low complexity" evidence="8">
    <location>
        <begin position="743"/>
        <end position="754"/>
    </location>
</feature>
<feature type="domain" description="TFIIS central" evidence="10">
    <location>
        <begin position="278"/>
        <end position="395"/>
    </location>
</feature>
<dbReference type="Pfam" id="PF23257">
    <property type="entry name" value="DUF7071"/>
    <property type="match status" value="1"/>
</dbReference>
<dbReference type="Pfam" id="PF07500">
    <property type="entry name" value="TFIIS_M"/>
    <property type="match status" value="1"/>
</dbReference>
<feature type="compositionally biased region" description="Polar residues" evidence="8">
    <location>
        <begin position="178"/>
        <end position="190"/>
    </location>
</feature>
<feature type="compositionally biased region" description="Basic and acidic residues" evidence="8">
    <location>
        <begin position="225"/>
        <end position="238"/>
    </location>
</feature>
<dbReference type="PROSITE" id="PS51321">
    <property type="entry name" value="TFIIS_CENTRAL"/>
    <property type="match status" value="1"/>
</dbReference>
<dbReference type="SMART" id="SM00510">
    <property type="entry name" value="TFS2M"/>
    <property type="match status" value="1"/>
</dbReference>
<dbReference type="GO" id="GO:0005634">
    <property type="term" value="C:nucleus"/>
    <property type="evidence" value="ECO:0007669"/>
    <property type="project" value="TreeGrafter"/>
</dbReference>
<sequence length="848" mass="92993">MPSQHITVRDAANTIATDSVRKSSRATKGQHTKDRDLPDTPVPKRAKGQTKKAKEPEPAPEPEDGGEDAIIRCICGSVDDEGGRMMVCCEQCDAWQHNDCMGIAEDEASLAELQYYCEQCRPEDHVDTVQALQDGVTIWETRLQEKQDRKNKSKKGKKASRKSRVSEVRTTMAEAGGSSPTPVSQKGPTKQESEENGANGIAEVKSPSEPAAPVAPVTPAAPAAGEKRRNETTHDPTPKRRKSSQPKKAAEPAEPAEPTKPTNIEDLPKDRGVVATKLRDEMAKLIRENSKKDYRIPDGETPDSLGTRYGIAVEDALNAQNPGGPKAYALKFRTIFANLSRNFSLVANMVDGSLAAEKLVSMTEAEMQTDEQKKRNEEIMKQNDRANTLVQEEGPRYRKTHKGEEIIEENNAPVDTAYAPAVVPRRESQAEKATGPDSPMDEDGPGSPMAVELPEDVGATTQPLRVDTSQPSAPDRRASSNFNMDNVWSSVKSPDENQRLQQQHQRKSSAPQNQNGPVEDPDIDRLLNNDENDMGSFSPVVDSEESIKWRGEITMQNIGGFNATARFAGGADIGALIPYKDLIPQPPIIDGRIDMVRTEDYIRGMRNSQAHDVVILSLTPEGAEGKTGFDAVFQYFYPRQRWGVISHGARHNLVRDVYIIPIPAGMGPLPECITLLENLQIEPPVADNMLLLMLVVKTGDLTAPTPGMGPFSHPGAYQSPITATHGSPMNHAGFPLPPPQHAQPPTAAPQMPMWPQHPQPPQQPQQNPQQQPPPPQPSPEVYQKAYQILGPLTMSPSVLTMLSKVPEIKNESLQGLKTLLEDVPATRDNFETLIAHLERDMSRGMARN</sequence>
<name>A0A9P4M1W8_9PEZI</name>
<evidence type="ECO:0000313" key="11">
    <source>
        <dbReference type="EMBL" id="KAF2091602.1"/>
    </source>
</evidence>
<evidence type="ECO:0000259" key="9">
    <source>
        <dbReference type="PROSITE" id="PS50016"/>
    </source>
</evidence>
<evidence type="ECO:0000256" key="8">
    <source>
        <dbReference type="SAM" id="MobiDB-lite"/>
    </source>
</evidence>
<keyword evidence="4" id="KW-0479">Metal-binding</keyword>
<evidence type="ECO:0000256" key="2">
    <source>
        <dbReference type="ARBA" id="ARBA00011050"/>
    </source>
</evidence>
<dbReference type="Pfam" id="PF20826">
    <property type="entry name" value="PHD_5"/>
    <property type="match status" value="1"/>
</dbReference>
<dbReference type="CDD" id="cd15550">
    <property type="entry name" value="PHD_MLL5"/>
    <property type="match status" value="1"/>
</dbReference>
<feature type="compositionally biased region" description="Basic and acidic residues" evidence="8">
    <location>
        <begin position="370"/>
        <end position="384"/>
    </location>
</feature>
<evidence type="ECO:0000256" key="1">
    <source>
        <dbReference type="ARBA" id="ARBA00002311"/>
    </source>
</evidence>
<feature type="compositionally biased region" description="Basic residues" evidence="8">
    <location>
        <begin position="151"/>
        <end position="163"/>
    </location>
</feature>
<comment type="caution">
    <text evidence="11">The sequence shown here is derived from an EMBL/GenBank/DDBJ whole genome shotgun (WGS) entry which is preliminary data.</text>
</comment>
<comment type="similarity">
    <text evidence="2">Belongs to the BYE1 family.</text>
</comment>
<dbReference type="Gene3D" id="1.10.472.30">
    <property type="entry name" value="Transcription elongation factor S-II, central domain"/>
    <property type="match status" value="1"/>
</dbReference>
<evidence type="ECO:0000256" key="5">
    <source>
        <dbReference type="ARBA" id="ARBA00022771"/>
    </source>
</evidence>
<evidence type="ECO:0000313" key="12">
    <source>
        <dbReference type="Proteomes" id="UP000799776"/>
    </source>
</evidence>
<evidence type="ECO:0000259" key="10">
    <source>
        <dbReference type="PROSITE" id="PS51321"/>
    </source>
</evidence>
<dbReference type="InterPro" id="IPR001965">
    <property type="entry name" value="Znf_PHD"/>
</dbReference>
<feature type="compositionally biased region" description="Acidic residues" evidence="8">
    <location>
        <begin position="58"/>
        <end position="67"/>
    </location>
</feature>
<evidence type="ECO:0000256" key="7">
    <source>
        <dbReference type="PROSITE-ProRule" id="PRU00146"/>
    </source>
</evidence>
<dbReference type="GO" id="GO:0006368">
    <property type="term" value="P:transcription elongation by RNA polymerase II"/>
    <property type="evidence" value="ECO:0007669"/>
    <property type="project" value="TreeGrafter"/>
</dbReference>
<organism evidence="11 12">
    <name type="scientific">Saccharata proteae CBS 121410</name>
    <dbReference type="NCBI Taxonomy" id="1314787"/>
    <lineage>
        <taxon>Eukaryota</taxon>
        <taxon>Fungi</taxon>
        <taxon>Dikarya</taxon>
        <taxon>Ascomycota</taxon>
        <taxon>Pezizomycotina</taxon>
        <taxon>Dothideomycetes</taxon>
        <taxon>Dothideomycetes incertae sedis</taxon>
        <taxon>Botryosphaeriales</taxon>
        <taxon>Saccharataceae</taxon>
        <taxon>Saccharata</taxon>
    </lineage>
</organism>
<feature type="region of interest" description="Disordered" evidence="8">
    <location>
        <begin position="706"/>
        <end position="781"/>
    </location>
</feature>
<protein>
    <recommendedName>
        <fullName evidence="3">Transcription factor BYE1</fullName>
    </recommendedName>
</protein>